<dbReference type="EMBL" id="AZHE01000022">
    <property type="protein sequence ID" value="KHN95561.1"/>
    <property type="molecule type" value="Genomic_DNA"/>
</dbReference>
<dbReference type="HOGENOM" id="CLU_084512_0_1_1"/>
<reference evidence="2 3" key="1">
    <citation type="journal article" date="2014" name="Proc. Natl. Acad. Sci. U.S.A.">
        <title>Trajectory and genomic determinants of fungal-pathogen speciation and host adaptation.</title>
        <authorList>
            <person name="Hu X."/>
            <person name="Xiao G."/>
            <person name="Zheng P."/>
            <person name="Shang Y."/>
            <person name="Su Y."/>
            <person name="Zhang X."/>
            <person name="Liu X."/>
            <person name="Zhan S."/>
            <person name="St Leger R.J."/>
            <person name="Wang C."/>
        </authorList>
    </citation>
    <scope>NUCLEOTIDE SEQUENCE [LARGE SCALE GENOMIC DNA]</scope>
    <source>
        <strain evidence="2 3">ARSEF 1941</strain>
    </source>
</reference>
<evidence type="ECO:0000313" key="2">
    <source>
        <dbReference type="EMBL" id="KHN95561.1"/>
    </source>
</evidence>
<feature type="region of interest" description="Disordered" evidence="1">
    <location>
        <begin position="35"/>
        <end position="75"/>
    </location>
</feature>
<dbReference type="Proteomes" id="UP000030816">
    <property type="component" value="Unassembled WGS sequence"/>
</dbReference>
<dbReference type="GeneID" id="63741073"/>
<feature type="compositionally biased region" description="Gly residues" evidence="1">
    <location>
        <begin position="66"/>
        <end position="75"/>
    </location>
</feature>
<name>A0A0B2WHQ9_METAS</name>
<organism evidence="2 3">
    <name type="scientific">Metarhizium album (strain ARSEF 1941)</name>
    <dbReference type="NCBI Taxonomy" id="1081103"/>
    <lineage>
        <taxon>Eukaryota</taxon>
        <taxon>Fungi</taxon>
        <taxon>Dikarya</taxon>
        <taxon>Ascomycota</taxon>
        <taxon>Pezizomycotina</taxon>
        <taxon>Sordariomycetes</taxon>
        <taxon>Hypocreomycetidae</taxon>
        <taxon>Hypocreales</taxon>
        <taxon>Clavicipitaceae</taxon>
        <taxon>Metarhizium</taxon>
    </lineage>
</organism>
<dbReference type="OrthoDB" id="2439692at2759"/>
<sequence>MSLPYFVCIQWGIDCQNNCPTNACKSDCVQKNPCGAQDPPKPNASKTADAKPTSSSGSNTIFSDAPGGGSAGGKNGAGAALEVGRTYGLAIVLTGLFAGFAFL</sequence>
<protein>
    <submittedName>
        <fullName evidence="2">Uncharacterized protein</fullName>
    </submittedName>
</protein>
<accession>A0A0B2WHQ9</accession>
<feature type="compositionally biased region" description="Polar residues" evidence="1">
    <location>
        <begin position="52"/>
        <end position="62"/>
    </location>
</feature>
<evidence type="ECO:0000313" key="3">
    <source>
        <dbReference type="Proteomes" id="UP000030816"/>
    </source>
</evidence>
<gene>
    <name evidence="2" type="ORF">MAM_06618</name>
</gene>
<proteinExistence type="predicted"/>
<comment type="caution">
    <text evidence="2">The sequence shown here is derived from an EMBL/GenBank/DDBJ whole genome shotgun (WGS) entry which is preliminary data.</text>
</comment>
<evidence type="ECO:0000256" key="1">
    <source>
        <dbReference type="SAM" id="MobiDB-lite"/>
    </source>
</evidence>
<dbReference type="AlphaFoldDB" id="A0A0B2WHQ9"/>
<dbReference type="RefSeq" id="XP_040676627.1">
    <property type="nucleotide sequence ID" value="XM_040825416.1"/>
</dbReference>
<keyword evidence="3" id="KW-1185">Reference proteome</keyword>